<dbReference type="InterPro" id="IPR036034">
    <property type="entry name" value="PDZ_sf"/>
</dbReference>
<dbReference type="GO" id="GO:0006508">
    <property type="term" value="P:proteolysis"/>
    <property type="evidence" value="ECO:0007669"/>
    <property type="project" value="UniProtKB-KW"/>
</dbReference>
<dbReference type="InterPro" id="IPR001478">
    <property type="entry name" value="PDZ"/>
</dbReference>
<dbReference type="SUPFAM" id="SSF50156">
    <property type="entry name" value="PDZ domain-like"/>
    <property type="match status" value="3"/>
</dbReference>
<protein>
    <submittedName>
        <fullName evidence="3">Serine protease</fullName>
    </submittedName>
</protein>
<gene>
    <name evidence="3" type="primary">DEG7_2</name>
    <name evidence="3" type="ORF">EC973_003621</name>
</gene>
<dbReference type="InterPro" id="IPR001940">
    <property type="entry name" value="Peptidase_S1C"/>
</dbReference>
<dbReference type="OrthoDB" id="4217619at2759"/>
<dbReference type="PANTHER" id="PTHR46366">
    <property type="entry name" value="PRO-APOPTOTIC SERINE PROTEASE NMA111"/>
    <property type="match status" value="1"/>
</dbReference>
<name>A0A8H7BTC5_9FUNG</name>
<dbReference type="EMBL" id="JABAYA010000021">
    <property type="protein sequence ID" value="KAF7729887.1"/>
    <property type="molecule type" value="Genomic_DNA"/>
</dbReference>
<dbReference type="SMART" id="SM00228">
    <property type="entry name" value="PDZ"/>
    <property type="match status" value="2"/>
</dbReference>
<dbReference type="AlphaFoldDB" id="A0A8H7BTC5"/>
<comment type="similarity">
    <text evidence="1">Belongs to the peptidase S1C family.</text>
</comment>
<dbReference type="CDD" id="cd06719">
    <property type="entry name" value="PDZ2-4_Nma111p-like"/>
    <property type="match status" value="1"/>
</dbReference>
<dbReference type="Gene3D" id="2.30.42.10">
    <property type="match status" value="3"/>
</dbReference>
<sequence length="994" mass="110651">MPRPLEPRVTATDPLDSVFSKVYRMRSKTIDSAPQPQPNSRRSEPNWEFTLEKSIKSIVSIKAIRVRALDTEKPGAYSATGFVVDPHQGIILSNRHVVSVSPIVAQAVLCNYEEIELKPIYRDPVHDFGFFQYDPSSVRFLDISGIELYPEGARVGQEIRVVGNDAGEKLSILSGTLARLDRAAPEYGVGEYNDFNTFYFQAASSTSAGSSGSPVLDLQGRAIALNAGGATKASSSYYLPLDRVKRALSYLQKQQSVPRGTIQTEFEYRSYDELAKLGLSRHIEHRLRSMNEKQQGLLVIKSVLPHGPADGLLEPGDILLTGNGNIVTTFNELEDLVDMNTAVDMVVSRAGQLHEVHLKVQDLGDSMPYRYLEFGGGLLNDVSYQIARAHGLSLSEAGVYIGASGYILGTAYCLRGSIITGLNNQQVRNLDDFVEIVKMIPQDSRVPIRFYSLAQPLKERVMILRVDRRWHMFRMAVRNDQSGQWDYKHLDDFPLLPPPIESNAKLKICQTNDPLKALTKSLVAIDCYTPYMIDGIQSSHFWGTGLITSLDPPLVICDRDTVPIAMCAISLTFSSIITVPAEILFLHPFYNFAVLTFNPALLKDAGVEVYPAALSSRDLVKGDIVNYVGLGGDSLPVVKKVTISATNIVRTKEYSPPRWRAVNTEVVKLSEGLDSQGGVLADDDGRVIAHWFSFSTEDKVRQSVTIMGGLNAKFVIPILDRIQAGEKPVVRGLDVELWMMQLANARILGLSEEWACRFDKAGKTHVLYVLGITDASSRCADVLCVGDIVLEINGKMLTSVSDLALFSDEEIIQMTVLRDSKELQISLSTTIYDGQETTHVIGWQGMLIHNDYMAAREQMRHKMPSNVYVSCCLYGSPAGDSLPPGVWITEVDQQPVHSLEDFLKAITNSKLHQSKIQHLTSVISQKKASWLLSPPKLDEICSNTGSIQHVRVKYVTKNNVTHVSTFTPHNHYWPTWQIQKDPQSYYGWRYQYDL</sequence>
<dbReference type="Pfam" id="PF13365">
    <property type="entry name" value="Trypsin_2"/>
    <property type="match status" value="1"/>
</dbReference>
<organism evidence="3 4">
    <name type="scientific">Apophysomyces ossiformis</name>
    <dbReference type="NCBI Taxonomy" id="679940"/>
    <lineage>
        <taxon>Eukaryota</taxon>
        <taxon>Fungi</taxon>
        <taxon>Fungi incertae sedis</taxon>
        <taxon>Mucoromycota</taxon>
        <taxon>Mucoromycotina</taxon>
        <taxon>Mucoromycetes</taxon>
        <taxon>Mucorales</taxon>
        <taxon>Mucorineae</taxon>
        <taxon>Mucoraceae</taxon>
        <taxon>Apophysomyces</taxon>
    </lineage>
</organism>
<dbReference type="Proteomes" id="UP000605846">
    <property type="component" value="Unassembled WGS sequence"/>
</dbReference>
<accession>A0A8H7BTC5</accession>
<dbReference type="GO" id="GO:0004252">
    <property type="term" value="F:serine-type endopeptidase activity"/>
    <property type="evidence" value="ECO:0007669"/>
    <property type="project" value="InterPro"/>
</dbReference>
<evidence type="ECO:0000259" key="2">
    <source>
        <dbReference type="SMART" id="SM00228"/>
    </source>
</evidence>
<dbReference type="PRINTS" id="PR00834">
    <property type="entry name" value="PROTEASES2C"/>
</dbReference>
<dbReference type="InterPro" id="IPR025926">
    <property type="entry name" value="PDZ-like_dom"/>
</dbReference>
<reference evidence="3" key="1">
    <citation type="submission" date="2020-01" db="EMBL/GenBank/DDBJ databases">
        <title>Genome Sequencing of Three Apophysomyces-Like Fungal Strains Confirms a Novel Fungal Genus in the Mucoromycota with divergent Burkholderia-like Endosymbiotic Bacteria.</title>
        <authorList>
            <person name="Stajich J.E."/>
            <person name="Macias A.M."/>
            <person name="Carter-House D."/>
            <person name="Lovett B."/>
            <person name="Kasson L.R."/>
            <person name="Berry K."/>
            <person name="Grigoriev I."/>
            <person name="Chang Y."/>
            <person name="Spatafora J."/>
            <person name="Kasson M.T."/>
        </authorList>
    </citation>
    <scope>NUCLEOTIDE SEQUENCE</scope>
    <source>
        <strain evidence="3">NRRL A-21654</strain>
    </source>
</reference>
<feature type="domain" description="PDZ" evidence="2">
    <location>
        <begin position="736"/>
        <end position="820"/>
    </location>
</feature>
<keyword evidence="4" id="KW-1185">Reference proteome</keyword>
<evidence type="ECO:0000256" key="1">
    <source>
        <dbReference type="ARBA" id="ARBA00010541"/>
    </source>
</evidence>
<dbReference type="SUPFAM" id="SSF50494">
    <property type="entry name" value="Trypsin-like serine proteases"/>
    <property type="match status" value="2"/>
</dbReference>
<keyword evidence="3" id="KW-0378">Hydrolase</keyword>
<keyword evidence="3" id="KW-0645">Protease</keyword>
<dbReference type="PANTHER" id="PTHR46366:SF1">
    <property type="entry name" value="PDZ DOMAIN-CONTAINING PROTEIN C1685.05"/>
    <property type="match status" value="1"/>
</dbReference>
<dbReference type="Pfam" id="PF12812">
    <property type="entry name" value="PDZ_1"/>
    <property type="match status" value="1"/>
</dbReference>
<proteinExistence type="inferred from homology"/>
<feature type="domain" description="PDZ" evidence="2">
    <location>
        <begin position="275"/>
        <end position="351"/>
    </location>
</feature>
<evidence type="ECO:0000313" key="3">
    <source>
        <dbReference type="EMBL" id="KAF7729887.1"/>
    </source>
</evidence>
<evidence type="ECO:0000313" key="4">
    <source>
        <dbReference type="Proteomes" id="UP000605846"/>
    </source>
</evidence>
<comment type="caution">
    <text evidence="3">The sequence shown here is derived from an EMBL/GenBank/DDBJ whole genome shotgun (WGS) entry which is preliminary data.</text>
</comment>
<dbReference type="InterPro" id="IPR009003">
    <property type="entry name" value="Peptidase_S1_PA"/>
</dbReference>
<dbReference type="Gene3D" id="2.40.10.120">
    <property type="match status" value="1"/>
</dbReference>